<dbReference type="RefSeq" id="WP_279932469.1">
    <property type="nucleotide sequence ID" value="NZ_JARWBG010000060.1"/>
</dbReference>
<evidence type="ECO:0000256" key="1">
    <source>
        <dbReference type="SAM" id="MobiDB-lite"/>
    </source>
</evidence>
<organism evidence="2 3">
    <name type="scientific">Streptomyces chengmaiensis</name>
    <dbReference type="NCBI Taxonomy" id="3040919"/>
    <lineage>
        <taxon>Bacteria</taxon>
        <taxon>Bacillati</taxon>
        <taxon>Actinomycetota</taxon>
        <taxon>Actinomycetes</taxon>
        <taxon>Kitasatosporales</taxon>
        <taxon>Streptomycetaceae</taxon>
        <taxon>Streptomyces</taxon>
    </lineage>
</organism>
<evidence type="ECO:0000313" key="3">
    <source>
        <dbReference type="Proteomes" id="UP001223144"/>
    </source>
</evidence>
<reference evidence="2 3" key="1">
    <citation type="submission" date="2023-04" db="EMBL/GenBank/DDBJ databases">
        <title>Streptomyces chengmaiensis sp. nov. isolated from the stem of mangrove plant in Hainan.</title>
        <authorList>
            <person name="Huang X."/>
            <person name="Zhou S."/>
            <person name="Chu X."/>
            <person name="Xie Y."/>
            <person name="Lin Y."/>
        </authorList>
    </citation>
    <scope>NUCLEOTIDE SEQUENCE [LARGE SCALE GENOMIC DNA]</scope>
    <source>
        <strain evidence="2 3">HNM0663</strain>
    </source>
</reference>
<sequence length="58" mass="6616">MSKGVRFCDWCSRPIRGEAETIIPFSASGARPNSYRHKKGDPECQPRRDPGMLRPRGR</sequence>
<feature type="region of interest" description="Disordered" evidence="1">
    <location>
        <begin position="25"/>
        <end position="58"/>
    </location>
</feature>
<feature type="compositionally biased region" description="Basic and acidic residues" evidence="1">
    <location>
        <begin position="40"/>
        <end position="51"/>
    </location>
</feature>
<proteinExistence type="predicted"/>
<keyword evidence="3" id="KW-1185">Reference proteome</keyword>
<accession>A0ABT6HX28</accession>
<evidence type="ECO:0000313" key="2">
    <source>
        <dbReference type="EMBL" id="MDH2393248.1"/>
    </source>
</evidence>
<name>A0ABT6HX28_9ACTN</name>
<gene>
    <name evidence="2" type="ORF">QCN29_31660</name>
</gene>
<comment type="caution">
    <text evidence="2">The sequence shown here is derived from an EMBL/GenBank/DDBJ whole genome shotgun (WGS) entry which is preliminary data.</text>
</comment>
<protein>
    <submittedName>
        <fullName evidence="2">Uncharacterized protein</fullName>
    </submittedName>
</protein>
<dbReference type="Proteomes" id="UP001223144">
    <property type="component" value="Unassembled WGS sequence"/>
</dbReference>
<dbReference type="EMBL" id="JARWBG010000060">
    <property type="protein sequence ID" value="MDH2393248.1"/>
    <property type="molecule type" value="Genomic_DNA"/>
</dbReference>